<dbReference type="EMBL" id="JAVDQD010000005">
    <property type="protein sequence ID" value="MDR6240581.1"/>
    <property type="molecule type" value="Genomic_DNA"/>
</dbReference>
<sequence length="137" mass="15483">MKNINLVLILAIASISISCAQTSKTRSLSYSRNKTKTSISSTKITQTENDQIYIFESDFCADKNEKVIALLNSNFPNAKWGIHSTTTLEKSEGDSYSYRVSYESKWLKIRIDKNVASEEELIKIKEFAESIKSLVNS</sequence>
<evidence type="ECO:0000313" key="2">
    <source>
        <dbReference type="EMBL" id="MDR6240581.1"/>
    </source>
</evidence>
<dbReference type="AlphaFoldDB" id="A0AAE4BTA2"/>
<evidence type="ECO:0000313" key="3">
    <source>
        <dbReference type="Proteomes" id="UP001185092"/>
    </source>
</evidence>
<reference evidence="2" key="1">
    <citation type="submission" date="2023-07" db="EMBL/GenBank/DDBJ databases">
        <title>Genomic Encyclopedia of Type Strains, Phase IV (KMG-IV): sequencing the most valuable type-strain genomes for metagenomic binning, comparative biology and taxonomic classification.</title>
        <authorList>
            <person name="Goeker M."/>
        </authorList>
    </citation>
    <scope>NUCLEOTIDE SEQUENCE</scope>
    <source>
        <strain evidence="2">DSM 26174</strain>
    </source>
</reference>
<name>A0AAE4BTA2_9BACT</name>
<evidence type="ECO:0000256" key="1">
    <source>
        <dbReference type="SAM" id="SignalP"/>
    </source>
</evidence>
<dbReference type="RefSeq" id="WP_309940621.1">
    <property type="nucleotide sequence ID" value="NZ_AP025306.1"/>
</dbReference>
<dbReference type="PROSITE" id="PS51257">
    <property type="entry name" value="PROKAR_LIPOPROTEIN"/>
    <property type="match status" value="1"/>
</dbReference>
<dbReference type="Proteomes" id="UP001185092">
    <property type="component" value="Unassembled WGS sequence"/>
</dbReference>
<protein>
    <submittedName>
        <fullName evidence="2">Uncharacterized protein</fullName>
    </submittedName>
</protein>
<gene>
    <name evidence="2" type="ORF">HNQ88_003657</name>
</gene>
<feature type="signal peptide" evidence="1">
    <location>
        <begin position="1"/>
        <end position="20"/>
    </location>
</feature>
<accession>A0AAE4BTA2</accession>
<comment type="caution">
    <text evidence="2">The sequence shown here is derived from an EMBL/GenBank/DDBJ whole genome shotgun (WGS) entry which is preliminary data.</text>
</comment>
<feature type="chain" id="PRO_5042163271" evidence="1">
    <location>
        <begin position="21"/>
        <end position="137"/>
    </location>
</feature>
<proteinExistence type="predicted"/>
<keyword evidence="3" id="KW-1185">Reference proteome</keyword>
<keyword evidence="1" id="KW-0732">Signal</keyword>
<organism evidence="2 3">
    <name type="scientific">Aureibacter tunicatorum</name>
    <dbReference type="NCBI Taxonomy" id="866807"/>
    <lineage>
        <taxon>Bacteria</taxon>
        <taxon>Pseudomonadati</taxon>
        <taxon>Bacteroidota</taxon>
        <taxon>Cytophagia</taxon>
        <taxon>Cytophagales</taxon>
        <taxon>Persicobacteraceae</taxon>
        <taxon>Aureibacter</taxon>
    </lineage>
</organism>